<dbReference type="Pfam" id="PF13713">
    <property type="entry name" value="BRX_N"/>
    <property type="match status" value="1"/>
</dbReference>
<comment type="caution">
    <text evidence="6">The sequence shown here is derived from an EMBL/GenBank/DDBJ whole genome shotgun (WGS) entry which is preliminary data.</text>
</comment>
<comment type="subcellular location">
    <subcellularLocation>
        <location evidence="1">Nucleus</location>
    </subcellularLocation>
</comment>
<dbReference type="PROSITE" id="PS51514">
    <property type="entry name" value="BRX"/>
    <property type="match status" value="2"/>
</dbReference>
<evidence type="ECO:0000256" key="4">
    <source>
        <dbReference type="SAM" id="MobiDB-lite"/>
    </source>
</evidence>
<evidence type="ECO:0000313" key="7">
    <source>
        <dbReference type="Proteomes" id="UP000593574"/>
    </source>
</evidence>
<evidence type="ECO:0000313" key="6">
    <source>
        <dbReference type="EMBL" id="MBA0718524.1"/>
    </source>
</evidence>
<feature type="domain" description="BRX" evidence="5">
    <location>
        <begin position="225"/>
        <end position="280"/>
    </location>
</feature>
<dbReference type="GO" id="GO:0005634">
    <property type="term" value="C:nucleus"/>
    <property type="evidence" value="ECO:0007669"/>
    <property type="project" value="UniProtKB-SubCell"/>
</dbReference>
<reference evidence="6 7" key="1">
    <citation type="journal article" date="2019" name="Genome Biol. Evol.">
        <title>Insights into the evolution of the New World diploid cottons (Gossypium, subgenus Houzingenia) based on genome sequencing.</title>
        <authorList>
            <person name="Grover C.E."/>
            <person name="Arick M.A. 2nd"/>
            <person name="Thrash A."/>
            <person name="Conover J.L."/>
            <person name="Sanders W.S."/>
            <person name="Peterson D.G."/>
            <person name="Frelichowski J.E."/>
            <person name="Scheffler J.A."/>
            <person name="Scheffler B.E."/>
            <person name="Wendel J.F."/>
        </authorList>
    </citation>
    <scope>NUCLEOTIDE SEQUENCE [LARGE SCALE GENOMIC DNA]</scope>
    <source>
        <strain evidence="6">4</strain>
        <tissue evidence="6">Leaf</tissue>
    </source>
</reference>
<protein>
    <recommendedName>
        <fullName evidence="5">BRX domain-containing protein</fullName>
    </recommendedName>
</protein>
<evidence type="ECO:0000256" key="2">
    <source>
        <dbReference type="ARBA" id="ARBA00009057"/>
    </source>
</evidence>
<dbReference type="InterPro" id="IPR013591">
    <property type="entry name" value="Brevis_radix_dom"/>
</dbReference>
<feature type="domain" description="BRX" evidence="5">
    <location>
        <begin position="371"/>
        <end position="426"/>
    </location>
</feature>
<dbReference type="AlphaFoldDB" id="A0A7J9A4Q1"/>
<proteinExistence type="inferred from homology"/>
<organism evidence="6 7">
    <name type="scientific">Gossypium laxum</name>
    <dbReference type="NCBI Taxonomy" id="34288"/>
    <lineage>
        <taxon>Eukaryota</taxon>
        <taxon>Viridiplantae</taxon>
        <taxon>Streptophyta</taxon>
        <taxon>Embryophyta</taxon>
        <taxon>Tracheophyta</taxon>
        <taxon>Spermatophyta</taxon>
        <taxon>Magnoliopsida</taxon>
        <taxon>eudicotyledons</taxon>
        <taxon>Gunneridae</taxon>
        <taxon>Pentapetalae</taxon>
        <taxon>rosids</taxon>
        <taxon>malvids</taxon>
        <taxon>Malvales</taxon>
        <taxon>Malvaceae</taxon>
        <taxon>Malvoideae</taxon>
        <taxon>Gossypium</taxon>
    </lineage>
</organism>
<name>A0A7J9A4Q1_9ROSI</name>
<dbReference type="Pfam" id="PF08381">
    <property type="entry name" value="BRX"/>
    <property type="match status" value="2"/>
</dbReference>
<evidence type="ECO:0000259" key="5">
    <source>
        <dbReference type="PROSITE" id="PS51514"/>
    </source>
</evidence>
<accession>A0A7J9A4Q1</accession>
<comment type="similarity">
    <text evidence="2">Belongs to the BRX family.</text>
</comment>
<dbReference type="PANTHER" id="PTHR46058">
    <property type="entry name" value="PROTEIN BREVIS RADIX-LIKE 1"/>
    <property type="match status" value="1"/>
</dbReference>
<dbReference type="Proteomes" id="UP000593574">
    <property type="component" value="Unassembled WGS sequence"/>
</dbReference>
<dbReference type="EMBL" id="JABEZV010000008">
    <property type="protein sequence ID" value="MBA0718524.1"/>
    <property type="molecule type" value="Genomic_DNA"/>
</dbReference>
<dbReference type="InterPro" id="IPR027988">
    <property type="entry name" value="BRX_N"/>
</dbReference>
<feature type="region of interest" description="Disordered" evidence="4">
    <location>
        <begin position="180"/>
        <end position="201"/>
    </location>
</feature>
<keyword evidence="3" id="KW-0539">Nucleus</keyword>
<sequence>MFTCIACTKQMADGGEEVEGARGSGTPSTKEAVKSLTTQISAIRSDPQKNQKYCYRMRVNGCWVWLYSKPALGLLARALIKKERIVGMKTWATSLEGSDGETGVLTKWLKAGTFGVKRRGSSTIKDMALKFSGAYKQCKPCTGSSSYKKGSRPYPDFDAASEGVPYPYMGGSSSSTPAWDFTSASHHPGRSDSRFTGAFSGDKTPGYRESFSVQDLVLEDEDEPKEWMAQVEPGVHITFVSLPNGGNDLKRIRFSRDMFNKWQAQRWWGENYDRIMELYNVQRFNRQALHTPPRSEDETQRDSTYSRVGSAMESPMAHWTPRNNYKPYSAGPSGFCPGGTRGDASFDASRTTTSSRDEPSVSVSNASEMEAEWVEQDEPGVYITIRQLADGTRELRRVRFSRERFGEVNAKQWWEENRERIQAQYL</sequence>
<dbReference type="PANTHER" id="PTHR46058:SF26">
    <property type="entry name" value="PROTEIN BREVIS RADIX-LIKE 1"/>
    <property type="match status" value="1"/>
</dbReference>
<dbReference type="InterPro" id="IPR044532">
    <property type="entry name" value="BRX-like"/>
</dbReference>
<evidence type="ECO:0000256" key="3">
    <source>
        <dbReference type="ARBA" id="ARBA00023242"/>
    </source>
</evidence>
<keyword evidence="7" id="KW-1185">Reference proteome</keyword>
<gene>
    <name evidence="6" type="ORF">Golax_006269</name>
</gene>
<feature type="region of interest" description="Disordered" evidence="4">
    <location>
        <begin position="289"/>
        <end position="367"/>
    </location>
</feature>
<evidence type="ECO:0000256" key="1">
    <source>
        <dbReference type="ARBA" id="ARBA00004123"/>
    </source>
</evidence>